<dbReference type="PANTHER" id="PTHR20935">
    <property type="entry name" value="PHOSPHOGLYCERATE MUTASE-RELATED"/>
    <property type="match status" value="1"/>
</dbReference>
<dbReference type="EMBL" id="OC914994">
    <property type="protein sequence ID" value="CAD7638036.1"/>
    <property type="molecule type" value="Genomic_DNA"/>
</dbReference>
<evidence type="ECO:0000256" key="14">
    <source>
        <dbReference type="ARBA" id="ARBA00048336"/>
    </source>
</evidence>
<evidence type="ECO:0000256" key="2">
    <source>
        <dbReference type="ARBA" id="ARBA00006717"/>
    </source>
</evidence>
<dbReference type="Gene3D" id="3.40.50.1240">
    <property type="entry name" value="Phosphoglycerate mutase-like"/>
    <property type="match status" value="1"/>
</dbReference>
<evidence type="ECO:0000256" key="12">
    <source>
        <dbReference type="ARBA" id="ARBA00042520"/>
    </source>
</evidence>
<dbReference type="EMBL" id="CAJPVJ010000169">
    <property type="protein sequence ID" value="CAG2161569.1"/>
    <property type="molecule type" value="Genomic_DNA"/>
</dbReference>
<gene>
    <name evidence="15" type="ORF">ONB1V03_LOCUS1174</name>
</gene>
<keyword evidence="7" id="KW-0472">Membrane</keyword>
<dbReference type="FunFam" id="3.40.50.1240:FF:000009">
    <property type="entry name" value="serine/threonine-protein phosphatase PGAM5, mitochondrial isoform X1"/>
    <property type="match status" value="1"/>
</dbReference>
<dbReference type="GO" id="GO:0090141">
    <property type="term" value="P:positive regulation of mitochondrial fission"/>
    <property type="evidence" value="ECO:0007669"/>
    <property type="project" value="TreeGrafter"/>
</dbReference>
<keyword evidence="16" id="KW-1185">Reference proteome</keyword>
<comment type="function">
    <text evidence="8">Displays phosphatase activity for serine/threonine residues, and dephosphorylates and activates Pk92B kinase. Has apparently no phosphoglycerate mutase activity.</text>
</comment>
<keyword evidence="5" id="KW-0378">Hydrolase</keyword>
<keyword evidence="6" id="KW-0496">Mitochondrion</keyword>
<comment type="subunit">
    <text evidence="9">Interacts with Pk92B/ASK1.</text>
</comment>
<reference evidence="15" key="1">
    <citation type="submission" date="2020-11" db="EMBL/GenBank/DDBJ databases">
        <authorList>
            <person name="Tran Van P."/>
        </authorList>
    </citation>
    <scope>NUCLEOTIDE SEQUENCE</scope>
</reference>
<proteinExistence type="inferred from homology"/>
<dbReference type="EC" id="3.1.3.16" evidence="3"/>
<evidence type="ECO:0000313" key="15">
    <source>
        <dbReference type="EMBL" id="CAD7638036.1"/>
    </source>
</evidence>
<name>A0A7R9QA09_9ACAR</name>
<evidence type="ECO:0000256" key="4">
    <source>
        <dbReference type="ARBA" id="ARBA00022787"/>
    </source>
</evidence>
<comment type="subcellular location">
    <subcellularLocation>
        <location evidence="1">Mitochondrion outer membrane</location>
    </subcellularLocation>
</comment>
<dbReference type="Pfam" id="PF00300">
    <property type="entry name" value="His_Phos_1"/>
    <property type="match status" value="1"/>
</dbReference>
<evidence type="ECO:0000256" key="3">
    <source>
        <dbReference type="ARBA" id="ARBA00013081"/>
    </source>
</evidence>
<evidence type="ECO:0000256" key="7">
    <source>
        <dbReference type="ARBA" id="ARBA00023136"/>
    </source>
</evidence>
<comment type="catalytic activity">
    <reaction evidence="13">
        <text>O-phospho-L-seryl-[protein] + H2O = L-seryl-[protein] + phosphate</text>
        <dbReference type="Rhea" id="RHEA:20629"/>
        <dbReference type="Rhea" id="RHEA-COMP:9863"/>
        <dbReference type="Rhea" id="RHEA-COMP:11604"/>
        <dbReference type="ChEBI" id="CHEBI:15377"/>
        <dbReference type="ChEBI" id="CHEBI:29999"/>
        <dbReference type="ChEBI" id="CHEBI:43474"/>
        <dbReference type="ChEBI" id="CHEBI:83421"/>
        <dbReference type="EC" id="3.1.3.16"/>
    </reaction>
</comment>
<dbReference type="InterPro" id="IPR013078">
    <property type="entry name" value="His_Pase_superF_clade-1"/>
</dbReference>
<evidence type="ECO:0000256" key="1">
    <source>
        <dbReference type="ARBA" id="ARBA00004294"/>
    </source>
</evidence>
<protein>
    <recommendedName>
        <fullName evidence="10">Serine/threonine-protein phosphatase PGAM5, mitochondrial</fullName>
        <ecNumber evidence="3">3.1.3.16</ecNumber>
    </recommendedName>
    <alternativeName>
        <fullName evidence="12">Phosphoglycerate mutase family member 5 homolog</fullName>
    </alternativeName>
    <alternativeName>
        <fullName evidence="11">Serine/threonine-protein phosphatase Pgam5, mitochondrial</fullName>
    </alternativeName>
</protein>
<dbReference type="InterPro" id="IPR051021">
    <property type="entry name" value="Mito_Ser/Thr_phosphatase"/>
</dbReference>
<sequence length="302" mass="33944">MSILRGTRKLLLAAGLAGCGAAAAVLLSGLNAESDGFKARAANVIQSHFNDHLGPNASIMSSTATTKWDANWDRRDPFCLVKPMSGSFRVTEKDENKYNEKLEKAKSMATRHLILVRHGQYNLSGETDILRTLTPLGRDQAYHVGLRLKDLALPYTRIIQSTMTRATETANIISQHLPNIPVDSCHFIREGSPIKPDPPVHHWRPEPKQFFEDGARIEAAFRKYFHRADPTQKKDSYEIMVCHANVIRYFVCRALQFPPEAWLRFSLHNCSLTWIAIRPSGRVVVYTVGDIGHVPPNKMTTT</sequence>
<evidence type="ECO:0000256" key="8">
    <source>
        <dbReference type="ARBA" id="ARBA00037234"/>
    </source>
</evidence>
<evidence type="ECO:0000256" key="13">
    <source>
        <dbReference type="ARBA" id="ARBA00047761"/>
    </source>
</evidence>
<dbReference type="GO" id="GO:0005741">
    <property type="term" value="C:mitochondrial outer membrane"/>
    <property type="evidence" value="ECO:0007669"/>
    <property type="project" value="UniProtKB-SubCell"/>
</dbReference>
<evidence type="ECO:0000256" key="9">
    <source>
        <dbReference type="ARBA" id="ARBA00038605"/>
    </source>
</evidence>
<comment type="similarity">
    <text evidence="2">Belongs to the phosphoglycerate mutase family. BPG-dependent PGAM subfamily.</text>
</comment>
<evidence type="ECO:0000256" key="11">
    <source>
        <dbReference type="ARBA" id="ARBA00040722"/>
    </source>
</evidence>
<accession>A0A7R9QA09</accession>
<keyword evidence="4" id="KW-1000">Mitochondrion outer membrane</keyword>
<comment type="catalytic activity">
    <reaction evidence="14">
        <text>O-phospho-L-threonyl-[protein] + H2O = L-threonyl-[protein] + phosphate</text>
        <dbReference type="Rhea" id="RHEA:47004"/>
        <dbReference type="Rhea" id="RHEA-COMP:11060"/>
        <dbReference type="Rhea" id="RHEA-COMP:11605"/>
        <dbReference type="ChEBI" id="CHEBI:15377"/>
        <dbReference type="ChEBI" id="CHEBI:30013"/>
        <dbReference type="ChEBI" id="CHEBI:43474"/>
        <dbReference type="ChEBI" id="CHEBI:61977"/>
        <dbReference type="EC" id="3.1.3.16"/>
    </reaction>
</comment>
<dbReference type="SMART" id="SM00855">
    <property type="entry name" value="PGAM"/>
    <property type="match status" value="1"/>
</dbReference>
<dbReference type="GO" id="GO:0004722">
    <property type="term" value="F:protein serine/threonine phosphatase activity"/>
    <property type="evidence" value="ECO:0007669"/>
    <property type="project" value="UniProtKB-EC"/>
</dbReference>
<dbReference type="CDD" id="cd07067">
    <property type="entry name" value="HP_PGM_like"/>
    <property type="match status" value="1"/>
</dbReference>
<dbReference type="Proteomes" id="UP000728032">
    <property type="component" value="Unassembled WGS sequence"/>
</dbReference>
<evidence type="ECO:0000256" key="10">
    <source>
        <dbReference type="ARBA" id="ARBA00039765"/>
    </source>
</evidence>
<dbReference type="PANTHER" id="PTHR20935:SF0">
    <property type="entry name" value="SERINE_THREONINE-PROTEIN PHOSPHATASE PGAM5, MITOCHONDRIAL"/>
    <property type="match status" value="1"/>
</dbReference>
<evidence type="ECO:0000256" key="5">
    <source>
        <dbReference type="ARBA" id="ARBA00022801"/>
    </source>
</evidence>
<evidence type="ECO:0000256" key="6">
    <source>
        <dbReference type="ARBA" id="ARBA00023128"/>
    </source>
</evidence>
<dbReference type="OrthoDB" id="2118094at2759"/>
<organism evidence="15">
    <name type="scientific">Oppiella nova</name>
    <dbReference type="NCBI Taxonomy" id="334625"/>
    <lineage>
        <taxon>Eukaryota</taxon>
        <taxon>Metazoa</taxon>
        <taxon>Ecdysozoa</taxon>
        <taxon>Arthropoda</taxon>
        <taxon>Chelicerata</taxon>
        <taxon>Arachnida</taxon>
        <taxon>Acari</taxon>
        <taxon>Acariformes</taxon>
        <taxon>Sarcoptiformes</taxon>
        <taxon>Oribatida</taxon>
        <taxon>Brachypylina</taxon>
        <taxon>Oppioidea</taxon>
        <taxon>Oppiidae</taxon>
        <taxon>Oppiella</taxon>
    </lineage>
</organism>
<dbReference type="InterPro" id="IPR029033">
    <property type="entry name" value="His_PPase_superfam"/>
</dbReference>
<dbReference type="AlphaFoldDB" id="A0A7R9QA09"/>
<evidence type="ECO:0000313" key="16">
    <source>
        <dbReference type="Proteomes" id="UP000728032"/>
    </source>
</evidence>
<dbReference type="SUPFAM" id="SSF53254">
    <property type="entry name" value="Phosphoglycerate mutase-like"/>
    <property type="match status" value="1"/>
</dbReference>